<dbReference type="PROSITE" id="PS50222">
    <property type="entry name" value="EF_HAND_2"/>
    <property type="match status" value="1"/>
</dbReference>
<evidence type="ECO:0000256" key="10">
    <source>
        <dbReference type="ARBA" id="ARBA00023242"/>
    </source>
</evidence>
<dbReference type="GO" id="GO:0004843">
    <property type="term" value="F:cysteine-type deubiquitinase activity"/>
    <property type="evidence" value="ECO:0007669"/>
    <property type="project" value="UniProtKB-UniRule"/>
</dbReference>
<dbReference type="InterPro" id="IPR039785">
    <property type="entry name" value="MINY3/4"/>
</dbReference>
<feature type="region of interest" description="Disordered" evidence="12">
    <location>
        <begin position="117"/>
        <end position="143"/>
    </location>
</feature>
<feature type="domain" description="EF-hand" evidence="13">
    <location>
        <begin position="296"/>
        <end position="331"/>
    </location>
</feature>
<comment type="function">
    <text evidence="2 11">Hydrolase that can remove 'Lys-48'-linked conjugated ubiquitin from proteins.</text>
</comment>
<dbReference type="GO" id="GO:0006915">
    <property type="term" value="P:apoptotic process"/>
    <property type="evidence" value="ECO:0007669"/>
    <property type="project" value="UniProtKB-KW"/>
</dbReference>
<evidence type="ECO:0000256" key="12">
    <source>
        <dbReference type="SAM" id="MobiDB-lite"/>
    </source>
</evidence>
<proteinExistence type="inferred from homology"/>
<dbReference type="GeneTree" id="ENSGT00940000155958"/>
<evidence type="ECO:0000256" key="2">
    <source>
        <dbReference type="ARBA" id="ARBA00002107"/>
    </source>
</evidence>
<dbReference type="GO" id="GO:0006508">
    <property type="term" value="P:proteolysis"/>
    <property type="evidence" value="ECO:0007669"/>
    <property type="project" value="UniProtKB-KW"/>
</dbReference>
<reference evidence="14" key="1">
    <citation type="submission" date="2025-08" db="UniProtKB">
        <authorList>
            <consortium name="Ensembl"/>
        </authorList>
    </citation>
    <scope>IDENTIFICATION</scope>
</reference>
<dbReference type="InterPro" id="IPR002048">
    <property type="entry name" value="EF_hand_dom"/>
</dbReference>
<evidence type="ECO:0000313" key="14">
    <source>
        <dbReference type="Ensembl" id="ENSSLUP00000017337.1"/>
    </source>
</evidence>
<keyword evidence="6" id="KW-0053">Apoptosis</keyword>
<comment type="catalytic activity">
    <reaction evidence="1 11">
        <text>Thiol-dependent hydrolysis of ester, thioester, amide, peptide and isopeptide bonds formed by the C-terminal Gly of ubiquitin (a 76-residue protein attached to proteins as an intracellular targeting signal).</text>
        <dbReference type="EC" id="3.4.19.12"/>
    </reaction>
</comment>
<evidence type="ECO:0000256" key="6">
    <source>
        <dbReference type="ARBA" id="ARBA00022703"/>
    </source>
</evidence>
<evidence type="ECO:0000256" key="5">
    <source>
        <dbReference type="ARBA" id="ARBA00022670"/>
    </source>
</evidence>
<evidence type="ECO:0000256" key="8">
    <source>
        <dbReference type="ARBA" id="ARBA00022801"/>
    </source>
</evidence>
<dbReference type="Ensembl" id="ENSSLUT00000017899.1">
    <property type="protein sequence ID" value="ENSSLUP00000017337.1"/>
    <property type="gene ID" value="ENSSLUG00000008112.1"/>
</dbReference>
<evidence type="ECO:0000313" key="15">
    <source>
        <dbReference type="Proteomes" id="UP000694568"/>
    </source>
</evidence>
<dbReference type="GO" id="GO:0071108">
    <property type="term" value="P:protein K48-linked deubiquitination"/>
    <property type="evidence" value="ECO:0007669"/>
    <property type="project" value="InterPro"/>
</dbReference>
<keyword evidence="9 11" id="KW-0788">Thiol protease</keyword>
<comment type="subcellular location">
    <subcellularLocation>
        <location evidence="3">Nucleus</location>
    </subcellularLocation>
</comment>
<dbReference type="EC" id="3.4.19.12" evidence="11"/>
<sequence length="438" mass="49162">MSELNKEVVDLVWGRPSSGGVSASIFRRWSQGFVFSENEQTALEQFEGGPCAVIAPVQAFLLKNILFNRESSNWRQMTEEEQKTALCSTLSEILESACFSPSTGFCLVTWAKGQSPHTSTQTQSQMQDMPAPESSQPPQEQQPSESYICHIQAHLSDKEEVLSLYHTWRGCCGVLLFLYSVILTKGIENIRNEIQDTMEPLIDPVHGHGSQSLVNLLVSGHAVSNVWDGDRECSGMKLHGIHKQASVGFLTLMESLRYCKVGAFLKSPKFPIWILGSETHLSVFFTKEMSLVGPESPSEQARRVFQSYDPEDNGFIPESLLEDVMKALDLVSEPEYVSLVKSKLDPESLGIILLGPFLLEFFPDQDSGIPDSFPIYHYNGLKQSNHNERVEYVEGTALVLGFEDPMVRTDDTPVKRCLQTRWPYIELLWTTDRSPSLN</sequence>
<gene>
    <name evidence="14" type="primary">mindy3</name>
</gene>
<dbReference type="InterPro" id="IPR011992">
    <property type="entry name" value="EF-hand-dom_pair"/>
</dbReference>
<dbReference type="PANTHER" id="PTHR12473:SF17">
    <property type="entry name" value="UBIQUITIN CARBOXYL-TERMINAL HYDROLASE MINDY-3"/>
    <property type="match status" value="1"/>
</dbReference>
<evidence type="ECO:0000259" key="13">
    <source>
        <dbReference type="PROSITE" id="PS50222"/>
    </source>
</evidence>
<dbReference type="GO" id="GO:0005509">
    <property type="term" value="F:calcium ion binding"/>
    <property type="evidence" value="ECO:0007669"/>
    <property type="project" value="InterPro"/>
</dbReference>
<keyword evidence="7 11" id="KW-0833">Ubl conjugation pathway</keyword>
<dbReference type="Proteomes" id="UP000694568">
    <property type="component" value="Unplaced"/>
</dbReference>
<evidence type="ECO:0000256" key="7">
    <source>
        <dbReference type="ARBA" id="ARBA00022786"/>
    </source>
</evidence>
<keyword evidence="8 11" id="KW-0378">Hydrolase</keyword>
<comment type="similarity">
    <text evidence="4 11">Belongs to the MINDY deubiquitinase family. FAM188 subfamily.</text>
</comment>
<evidence type="ECO:0000256" key="9">
    <source>
        <dbReference type="ARBA" id="ARBA00022807"/>
    </source>
</evidence>
<keyword evidence="15" id="KW-1185">Reference proteome</keyword>
<dbReference type="Pfam" id="PF13898">
    <property type="entry name" value="MINDY-3_4_CD"/>
    <property type="match status" value="1"/>
</dbReference>
<protein>
    <recommendedName>
        <fullName evidence="11">Ubiquitin carboxyl-terminal hydrolase MINDY</fullName>
        <ecNumber evidence="11">3.4.19.12</ecNumber>
    </recommendedName>
</protein>
<dbReference type="PANTHER" id="PTHR12473">
    <property type="entry name" value="UBIQUITIN CARBOXYL-TERMINAL HYDROLASE MINDY-4-RELATED"/>
    <property type="match status" value="1"/>
</dbReference>
<keyword evidence="5 11" id="KW-0645">Protease</keyword>
<evidence type="ECO:0000256" key="11">
    <source>
        <dbReference type="RuleBase" id="RU367088"/>
    </source>
</evidence>
<evidence type="ECO:0000256" key="4">
    <source>
        <dbReference type="ARBA" id="ARBA00011074"/>
    </source>
</evidence>
<evidence type="ECO:0000256" key="1">
    <source>
        <dbReference type="ARBA" id="ARBA00000707"/>
    </source>
</evidence>
<dbReference type="InterPro" id="IPR025257">
    <property type="entry name" value="MINDY-3/4_CD"/>
</dbReference>
<reference evidence="14" key="2">
    <citation type="submission" date="2025-09" db="UniProtKB">
        <authorList>
            <consortium name="Ensembl"/>
        </authorList>
    </citation>
    <scope>IDENTIFICATION</scope>
</reference>
<dbReference type="GO" id="GO:0005634">
    <property type="term" value="C:nucleus"/>
    <property type="evidence" value="ECO:0007669"/>
    <property type="project" value="UniProtKB-SubCell"/>
</dbReference>
<accession>A0A8D0CWY6</accession>
<evidence type="ECO:0000256" key="3">
    <source>
        <dbReference type="ARBA" id="ARBA00004123"/>
    </source>
</evidence>
<dbReference type="SUPFAM" id="SSF47473">
    <property type="entry name" value="EF-hand"/>
    <property type="match status" value="1"/>
</dbReference>
<keyword evidence="10" id="KW-0539">Nucleus</keyword>
<name>A0A8D0CWY6_SANLU</name>
<organism evidence="14 15">
    <name type="scientific">Sander lucioperca</name>
    <name type="common">Pike-perch</name>
    <name type="synonym">Perca lucioperca</name>
    <dbReference type="NCBI Taxonomy" id="283035"/>
    <lineage>
        <taxon>Eukaryota</taxon>
        <taxon>Metazoa</taxon>
        <taxon>Chordata</taxon>
        <taxon>Craniata</taxon>
        <taxon>Vertebrata</taxon>
        <taxon>Euteleostomi</taxon>
        <taxon>Actinopterygii</taxon>
        <taxon>Neopterygii</taxon>
        <taxon>Teleostei</taxon>
        <taxon>Neoteleostei</taxon>
        <taxon>Acanthomorphata</taxon>
        <taxon>Eupercaria</taxon>
        <taxon>Perciformes</taxon>
        <taxon>Percoidei</taxon>
        <taxon>Percidae</taxon>
        <taxon>Luciopercinae</taxon>
        <taxon>Sander</taxon>
    </lineage>
</organism>
<dbReference type="SMART" id="SM01174">
    <property type="entry name" value="DUF4205"/>
    <property type="match status" value="1"/>
</dbReference>
<dbReference type="AlphaFoldDB" id="A0A8D0CWY6"/>
<dbReference type="FunFam" id="1.10.238.10:FF:000315">
    <property type="entry name" value="Ubiquitin carboxyl-terminal hydrolase MINDY-3"/>
    <property type="match status" value="1"/>
</dbReference>
<dbReference type="GO" id="GO:1990380">
    <property type="term" value="F:K48-linked deubiquitinase activity"/>
    <property type="evidence" value="ECO:0007669"/>
    <property type="project" value="UniProtKB-UniRule"/>
</dbReference>